<evidence type="ECO:0000256" key="1">
    <source>
        <dbReference type="ARBA" id="ARBA00004651"/>
    </source>
</evidence>
<evidence type="ECO:0000256" key="5">
    <source>
        <dbReference type="ARBA" id="ARBA00022989"/>
    </source>
</evidence>
<dbReference type="EMBL" id="JABUBU010000001">
    <property type="protein sequence ID" value="MBY6365362.1"/>
    <property type="molecule type" value="Genomic_DNA"/>
</dbReference>
<evidence type="ECO:0000256" key="9">
    <source>
        <dbReference type="SAM" id="Phobius"/>
    </source>
</evidence>
<feature type="transmembrane region" description="Helical" evidence="9">
    <location>
        <begin position="102"/>
        <end position="120"/>
    </location>
</feature>
<comment type="caution">
    <text evidence="10">The sequence shown here is derived from an EMBL/GenBank/DDBJ whole genome shotgun (WGS) entry which is preliminary data.</text>
</comment>
<dbReference type="RefSeq" id="WP_222699708.1">
    <property type="nucleotide sequence ID" value="NZ_JABUBT010000016.1"/>
</dbReference>
<keyword evidence="11" id="KW-1185">Reference proteome</keyword>
<evidence type="ECO:0000256" key="7">
    <source>
        <dbReference type="ARBA" id="ARBA00024033"/>
    </source>
</evidence>
<gene>
    <name evidence="10" type="ORF">HQ603_01220</name>
</gene>
<evidence type="ECO:0000256" key="6">
    <source>
        <dbReference type="ARBA" id="ARBA00023136"/>
    </source>
</evidence>
<reference evidence="10 11" key="1">
    <citation type="submission" date="2020-06" db="EMBL/GenBank/DDBJ databases">
        <title>Taxonomy, biology and ecology of Rhodococcus bacteria occurring in California pistachio and other woody hosts as revealed by genome sequence analyses.</title>
        <authorList>
            <person name="Gai Y."/>
            <person name="Riely B."/>
        </authorList>
    </citation>
    <scope>NUCLEOTIDE SEQUENCE [LARGE SCALE GENOMIC DNA]</scope>
    <source>
        <strain evidence="10 11">BP-281</strain>
    </source>
</reference>
<dbReference type="InterPro" id="IPR018584">
    <property type="entry name" value="GT87"/>
</dbReference>
<evidence type="ECO:0000313" key="11">
    <source>
        <dbReference type="Proteomes" id="UP000825228"/>
    </source>
</evidence>
<feature type="transmembrane region" description="Helical" evidence="9">
    <location>
        <begin position="270"/>
        <end position="289"/>
    </location>
</feature>
<evidence type="ECO:0000313" key="10">
    <source>
        <dbReference type="EMBL" id="MBY6365362.1"/>
    </source>
</evidence>
<feature type="transmembrane region" description="Helical" evidence="9">
    <location>
        <begin position="342"/>
        <end position="361"/>
    </location>
</feature>
<comment type="similarity">
    <text evidence="7">Belongs to the glycosyltransferase 87 family.</text>
</comment>
<feature type="transmembrane region" description="Helical" evidence="9">
    <location>
        <begin position="151"/>
        <end position="169"/>
    </location>
</feature>
<keyword evidence="3" id="KW-0808">Transferase</keyword>
<protein>
    <submittedName>
        <fullName evidence="10">DUF2029 domain-containing protein</fullName>
    </submittedName>
</protein>
<proteinExistence type="inferred from homology"/>
<accession>A0ABS7P0D9</accession>
<feature type="region of interest" description="Disordered" evidence="8">
    <location>
        <begin position="413"/>
        <end position="452"/>
    </location>
</feature>
<keyword evidence="6 9" id="KW-0472">Membrane</keyword>
<evidence type="ECO:0000256" key="4">
    <source>
        <dbReference type="ARBA" id="ARBA00022692"/>
    </source>
</evidence>
<dbReference type="Proteomes" id="UP000825228">
    <property type="component" value="Unassembled WGS sequence"/>
</dbReference>
<keyword evidence="2" id="KW-1003">Cell membrane</keyword>
<keyword evidence="5 9" id="KW-1133">Transmembrane helix</keyword>
<keyword evidence="4 9" id="KW-0812">Transmembrane</keyword>
<evidence type="ECO:0000256" key="8">
    <source>
        <dbReference type="SAM" id="MobiDB-lite"/>
    </source>
</evidence>
<comment type="subcellular location">
    <subcellularLocation>
        <location evidence="1">Cell membrane</location>
        <topology evidence="1">Multi-pass membrane protein</topology>
    </subcellularLocation>
</comment>
<feature type="transmembrane region" description="Helical" evidence="9">
    <location>
        <begin position="381"/>
        <end position="405"/>
    </location>
</feature>
<evidence type="ECO:0000256" key="3">
    <source>
        <dbReference type="ARBA" id="ARBA00022679"/>
    </source>
</evidence>
<name>A0ABS7P0D9_9NOCA</name>
<organism evidence="10 11">
    <name type="scientific">Rhodococcoides corynebacterioides</name>
    <dbReference type="NCBI Taxonomy" id="53972"/>
    <lineage>
        <taxon>Bacteria</taxon>
        <taxon>Bacillati</taxon>
        <taxon>Actinomycetota</taxon>
        <taxon>Actinomycetes</taxon>
        <taxon>Mycobacteriales</taxon>
        <taxon>Nocardiaceae</taxon>
        <taxon>Rhodococcoides</taxon>
    </lineage>
</organism>
<dbReference type="Pfam" id="PF09594">
    <property type="entry name" value="GT87"/>
    <property type="match status" value="1"/>
</dbReference>
<sequence length="452" mass="49095">MIPKSSSIRTFESHRLFVAATLVGAVVAVIAHDRLIPFDVPKFGLFRFGIDALVYRAGGATVWTSEPLYAYDLIGELPFTYPPFAAVVFAPLGLVSEATTHLIFWLGNLALIYLIVRYCWMHLGFRDDRSLRVVSAALTVIVTWLEPVRMTIWLGQINLVLLALVLFDLGRGERSRLRGIGVGIATGIKMTPGLFLVHLALTRQWRALATAAATAAATVAVGFVVLFSDAAQYWFGAISDSSRIGDITSGANQSLRASVPRWFGLAEPSTLLWILVAGVVGVAGLLVAAAAHRRGLPLLGLIVCGLTAPLVSPFSWGHHWVWLLPLFVVCLDVALRATSPLAWLLPAVAALPQIAWFWVAPDDVYAIGTFMLPPSSRLEAVAFQTVYPTTGVLVIVVVALLLKFCDFPHITSRSRTDDETGVDAPVRSHLQEPVPTPHKGAPTRRPADVMER</sequence>
<feature type="transmembrane region" description="Helical" evidence="9">
    <location>
        <begin position="207"/>
        <end position="227"/>
    </location>
</feature>
<evidence type="ECO:0000256" key="2">
    <source>
        <dbReference type="ARBA" id="ARBA00022475"/>
    </source>
</evidence>